<dbReference type="PANTHER" id="PTHR24320">
    <property type="entry name" value="RETINOL DEHYDROGENASE"/>
    <property type="match status" value="1"/>
</dbReference>
<evidence type="ECO:0008006" key="6">
    <source>
        <dbReference type="Google" id="ProtNLM"/>
    </source>
</evidence>
<accession>A0A6U5LWV8</accession>
<keyword evidence="2" id="KW-0560">Oxidoreductase</keyword>
<dbReference type="PANTHER" id="PTHR24320:SF148">
    <property type="entry name" value="NAD(P)-BINDING ROSSMANN-FOLD SUPERFAMILY PROTEIN"/>
    <property type="match status" value="1"/>
</dbReference>
<evidence type="ECO:0000313" key="4">
    <source>
        <dbReference type="EMBL" id="CAD8902436.1"/>
    </source>
</evidence>
<proteinExistence type="inferred from homology"/>
<dbReference type="GO" id="GO:0016491">
    <property type="term" value="F:oxidoreductase activity"/>
    <property type="evidence" value="ECO:0007669"/>
    <property type="project" value="UniProtKB-KW"/>
</dbReference>
<comment type="similarity">
    <text evidence="1">Belongs to the short-chain dehydrogenases/reductases (SDR) family.</text>
</comment>
<feature type="signal peptide" evidence="3">
    <location>
        <begin position="1"/>
        <end position="22"/>
    </location>
</feature>
<name>A0A6U5LWV8_9STRA</name>
<dbReference type="SUPFAM" id="SSF51735">
    <property type="entry name" value="NAD(P)-binding Rossmann-fold domains"/>
    <property type="match status" value="1"/>
</dbReference>
<dbReference type="EMBL" id="HBFR01040556">
    <property type="protein sequence ID" value="CAD8902438.1"/>
    <property type="molecule type" value="Transcribed_RNA"/>
</dbReference>
<evidence type="ECO:0000256" key="3">
    <source>
        <dbReference type="SAM" id="SignalP"/>
    </source>
</evidence>
<organism evidence="5">
    <name type="scientific">Corethron hystrix</name>
    <dbReference type="NCBI Taxonomy" id="216773"/>
    <lineage>
        <taxon>Eukaryota</taxon>
        <taxon>Sar</taxon>
        <taxon>Stramenopiles</taxon>
        <taxon>Ochrophyta</taxon>
        <taxon>Bacillariophyta</taxon>
        <taxon>Coscinodiscophyceae</taxon>
        <taxon>Corethrophycidae</taxon>
        <taxon>Corethrales</taxon>
        <taxon>Corethraceae</taxon>
        <taxon>Corethron</taxon>
    </lineage>
</organism>
<reference evidence="5" key="1">
    <citation type="submission" date="2021-01" db="EMBL/GenBank/DDBJ databases">
        <authorList>
            <person name="Corre E."/>
            <person name="Pelletier E."/>
            <person name="Niang G."/>
            <person name="Scheremetjew M."/>
            <person name="Finn R."/>
            <person name="Kale V."/>
            <person name="Holt S."/>
            <person name="Cochrane G."/>
            <person name="Meng A."/>
            <person name="Brown T."/>
            <person name="Cohen L."/>
        </authorList>
    </citation>
    <scope>NUCLEOTIDE SEQUENCE</scope>
    <source>
        <strain evidence="5">308</strain>
    </source>
</reference>
<evidence type="ECO:0000256" key="2">
    <source>
        <dbReference type="ARBA" id="ARBA00023002"/>
    </source>
</evidence>
<dbReference type="InterPro" id="IPR036291">
    <property type="entry name" value="NAD(P)-bd_dom_sf"/>
</dbReference>
<dbReference type="Gene3D" id="3.40.50.720">
    <property type="entry name" value="NAD(P)-binding Rossmann-like Domain"/>
    <property type="match status" value="1"/>
</dbReference>
<dbReference type="EMBL" id="HBFR01040554">
    <property type="protein sequence ID" value="CAD8902436.1"/>
    <property type="molecule type" value="Transcribed_RNA"/>
</dbReference>
<gene>
    <name evidence="4" type="ORF">CHYS00102_LOCUS29655</name>
    <name evidence="5" type="ORF">CHYS00102_LOCUS29657</name>
</gene>
<keyword evidence="3" id="KW-0732">Signal</keyword>
<evidence type="ECO:0000256" key="1">
    <source>
        <dbReference type="ARBA" id="ARBA00006484"/>
    </source>
</evidence>
<protein>
    <recommendedName>
        <fullName evidence="6">Protochlorophyllide reductase</fullName>
    </recommendedName>
</protein>
<sequence length="237" mass="25519">MRTSLPALGGLGGLVLCAGIDGAPETRTAQGYELHMSVNHLGHMLLAAELTGMLRKQASAARVATMTSSAAVDTAPRFFDDLVWQTNKYDKRQAYCLSKACNILFSDHLAVREGGKILTAAIDPGPTVTQIVRYELPQRAKQREGMSASQLERQAKQLGYRTPDQAGAFVTSMMDESSELVLTSGGLYLGFLSPPGQPGPLIPDDAISWRTESQARKVWVDSANLLRPFASPDAVLA</sequence>
<dbReference type="AlphaFoldDB" id="A0A6U5LWV8"/>
<feature type="chain" id="PRO_5036393983" description="Protochlorophyllide reductase" evidence="3">
    <location>
        <begin position="23"/>
        <end position="237"/>
    </location>
</feature>
<evidence type="ECO:0000313" key="5">
    <source>
        <dbReference type="EMBL" id="CAD8902438.1"/>
    </source>
</evidence>